<dbReference type="PANTHER" id="PTHR34933:SF1">
    <property type="entry name" value="FLAGELLAR L-RING PROTEIN"/>
    <property type="match status" value="1"/>
</dbReference>
<comment type="function">
    <text evidence="1">Assembles around the rod to form the L-ring and probably protects the motor/basal body from shearing forces during rotation.</text>
</comment>
<organism evidence="9 10">
    <name type="scientific">Candidatus Tanganyikabacteria bacterium</name>
    <dbReference type="NCBI Taxonomy" id="2961651"/>
    <lineage>
        <taxon>Bacteria</taxon>
        <taxon>Bacillati</taxon>
        <taxon>Candidatus Sericytochromatia</taxon>
        <taxon>Candidatus Tanganyikabacteria</taxon>
    </lineage>
</organism>
<evidence type="ECO:0000256" key="8">
    <source>
        <dbReference type="ARBA" id="ARBA00023237"/>
    </source>
</evidence>
<keyword evidence="7" id="KW-0975">Bacterial flagellum</keyword>
<accession>A0A937X2G4</accession>
<dbReference type="AlphaFoldDB" id="A0A937X2G4"/>
<dbReference type="Proteomes" id="UP000703893">
    <property type="component" value="Unassembled WGS sequence"/>
</dbReference>
<keyword evidence="6" id="KW-0472">Membrane</keyword>
<evidence type="ECO:0000256" key="1">
    <source>
        <dbReference type="ARBA" id="ARBA00002591"/>
    </source>
</evidence>
<gene>
    <name evidence="9" type="ORF">FJZ00_02835</name>
</gene>
<dbReference type="InterPro" id="IPR000527">
    <property type="entry name" value="Flag_Lring"/>
</dbReference>
<comment type="caution">
    <text evidence="9">The sequence shown here is derived from an EMBL/GenBank/DDBJ whole genome shotgun (WGS) entry which is preliminary data.</text>
</comment>
<keyword evidence="8" id="KW-0998">Cell outer membrane</keyword>
<dbReference type="PRINTS" id="PR01008">
    <property type="entry name" value="FLGLRINGFLGH"/>
</dbReference>
<evidence type="ECO:0000256" key="5">
    <source>
        <dbReference type="ARBA" id="ARBA00022729"/>
    </source>
</evidence>
<keyword evidence="9" id="KW-0969">Cilium</keyword>
<sequence length="152" mass="16338">MLVTEDIKAEQSAQTKAVKDSKLTSTWDFGTAFPRIFGNNAVKSGIALTGKEDFAGDGITRRGGAITMTVACQVVEVLPDGSLRIKGNKEILVNQEKSTVLLTGVVRAYDISETNTIASQKIANMKLEYEGSGPNTAKSTPGLLTRVLNWLF</sequence>
<name>A0A937X2G4_9BACT</name>
<keyword evidence="9" id="KW-0966">Cell projection</keyword>
<comment type="similarity">
    <text evidence="4">Belongs to the FlgH family.</text>
</comment>
<dbReference type="EMBL" id="VGJX01000111">
    <property type="protein sequence ID" value="MBM3274063.1"/>
    <property type="molecule type" value="Genomic_DNA"/>
</dbReference>
<evidence type="ECO:0000256" key="6">
    <source>
        <dbReference type="ARBA" id="ARBA00023136"/>
    </source>
</evidence>
<dbReference type="GO" id="GO:0003774">
    <property type="term" value="F:cytoskeletal motor activity"/>
    <property type="evidence" value="ECO:0007669"/>
    <property type="project" value="InterPro"/>
</dbReference>
<keyword evidence="5" id="KW-0732">Signal</keyword>
<dbReference type="GO" id="GO:0071973">
    <property type="term" value="P:bacterial-type flagellum-dependent cell motility"/>
    <property type="evidence" value="ECO:0007669"/>
    <property type="project" value="InterPro"/>
</dbReference>
<dbReference type="GO" id="GO:0009279">
    <property type="term" value="C:cell outer membrane"/>
    <property type="evidence" value="ECO:0007669"/>
    <property type="project" value="UniProtKB-SubCell"/>
</dbReference>
<evidence type="ECO:0000256" key="7">
    <source>
        <dbReference type="ARBA" id="ARBA00023143"/>
    </source>
</evidence>
<keyword evidence="9" id="KW-0282">Flagellum</keyword>
<reference evidence="9 10" key="1">
    <citation type="submission" date="2019-03" db="EMBL/GenBank/DDBJ databases">
        <title>Lake Tanganyika Metagenome-Assembled Genomes (MAGs).</title>
        <authorList>
            <person name="Tran P."/>
        </authorList>
    </citation>
    <scope>NUCLEOTIDE SEQUENCE [LARGE SCALE GENOMIC DNA]</scope>
    <source>
        <strain evidence="9">K_DeepCast_65m_m2_236</strain>
    </source>
</reference>
<evidence type="ECO:0000256" key="4">
    <source>
        <dbReference type="ARBA" id="ARBA00006929"/>
    </source>
</evidence>
<dbReference type="GO" id="GO:0009427">
    <property type="term" value="C:bacterial-type flagellum basal body, distal rod, L ring"/>
    <property type="evidence" value="ECO:0007669"/>
    <property type="project" value="InterPro"/>
</dbReference>
<evidence type="ECO:0000313" key="9">
    <source>
        <dbReference type="EMBL" id="MBM3274063.1"/>
    </source>
</evidence>
<evidence type="ECO:0000256" key="2">
    <source>
        <dbReference type="ARBA" id="ARBA00004117"/>
    </source>
</evidence>
<evidence type="ECO:0000313" key="10">
    <source>
        <dbReference type="Proteomes" id="UP000703893"/>
    </source>
</evidence>
<proteinExistence type="inferred from homology"/>
<evidence type="ECO:0000256" key="3">
    <source>
        <dbReference type="ARBA" id="ARBA00004442"/>
    </source>
</evidence>
<dbReference type="PANTHER" id="PTHR34933">
    <property type="entry name" value="FLAGELLAR L-RING PROTEIN"/>
    <property type="match status" value="1"/>
</dbReference>
<protein>
    <submittedName>
        <fullName evidence="9">Flagellar basal body L-ring protein FlgH</fullName>
    </submittedName>
</protein>
<dbReference type="Pfam" id="PF02107">
    <property type="entry name" value="FlgH"/>
    <property type="match status" value="1"/>
</dbReference>
<comment type="subcellular location">
    <subcellularLocation>
        <location evidence="2">Bacterial flagellum basal body</location>
    </subcellularLocation>
    <subcellularLocation>
        <location evidence="3">Cell outer membrane</location>
    </subcellularLocation>
</comment>